<gene>
    <name evidence="2" type="ORF">IMF26_10280</name>
</gene>
<evidence type="ECO:0000256" key="1">
    <source>
        <dbReference type="SAM" id="Phobius"/>
    </source>
</evidence>
<dbReference type="AlphaFoldDB" id="A0AAT9LCL0"/>
<reference evidence="2" key="1">
    <citation type="submission" date="2020-10" db="EMBL/GenBank/DDBJ databases">
        <authorList>
            <person name="Kadnikov V."/>
            <person name="Beletsky A.V."/>
            <person name="Mardanov A.V."/>
            <person name="Karnachuk O.V."/>
            <person name="Ravin N.V."/>
        </authorList>
    </citation>
    <scope>NUCLEOTIDE SEQUENCE</scope>
    <source>
        <strain evidence="2">Bu02</strain>
    </source>
</reference>
<sequence length="71" mass="7862">MFRLYTLAKFWERAFVARLKAVFKDQRGATVAEYALLLALVVIALIGVLGELGTALQGKIRAIIDQIKTTP</sequence>
<protein>
    <submittedName>
        <fullName evidence="2">Flp family type IVb pilin</fullName>
    </submittedName>
</protein>
<feature type="transmembrane region" description="Helical" evidence="1">
    <location>
        <begin position="34"/>
        <end position="56"/>
    </location>
</feature>
<reference evidence="2" key="2">
    <citation type="journal article" date="2023" name="Biology">
        <title>Prokaryotic Life Associated with Coal-Fire Gas Vents Revealed by Metagenomics.</title>
        <authorList>
            <person name="Kadnikov V.V."/>
            <person name="Mardanov A.V."/>
            <person name="Beletsky A.V."/>
            <person name="Karnachuk O.V."/>
            <person name="Ravin N.V."/>
        </authorList>
    </citation>
    <scope>NUCLEOTIDE SEQUENCE</scope>
    <source>
        <strain evidence="2">Bu02</strain>
    </source>
</reference>
<name>A0AAT9LCL0_9FIRM</name>
<accession>A0AAT9LCL0</accession>
<keyword evidence="1" id="KW-0812">Transmembrane</keyword>
<evidence type="ECO:0000313" key="2">
    <source>
        <dbReference type="EMBL" id="QUL98387.1"/>
    </source>
</evidence>
<proteinExistence type="predicted"/>
<keyword evidence="1" id="KW-1133">Transmembrane helix</keyword>
<keyword evidence="1" id="KW-0472">Membrane</keyword>
<dbReference type="Pfam" id="PF04964">
    <property type="entry name" value="Flp_Fap"/>
    <property type="match status" value="1"/>
</dbReference>
<dbReference type="EMBL" id="CP062796">
    <property type="protein sequence ID" value="QUL98387.1"/>
    <property type="molecule type" value="Genomic_DNA"/>
</dbReference>
<dbReference type="KEGG" id="fcz:IMF26_10280"/>
<dbReference type="InterPro" id="IPR007047">
    <property type="entry name" value="Flp_Fap"/>
</dbReference>
<organism evidence="2">
    <name type="scientific">Candidatus Fermentithermobacillus carboniphilus</name>
    <dbReference type="NCBI Taxonomy" id="3085328"/>
    <lineage>
        <taxon>Bacteria</taxon>
        <taxon>Bacillati</taxon>
        <taxon>Bacillota</taxon>
        <taxon>Candidatus Fermentithermobacillia</taxon>
        <taxon>Candidatus Fermentithermobacillales</taxon>
        <taxon>Candidatus Fermentithermobacillaceae</taxon>
        <taxon>Candidatus Fermentithermobacillus</taxon>
    </lineage>
</organism>